<dbReference type="Proteomes" id="UP001163603">
    <property type="component" value="Chromosome 8"/>
</dbReference>
<reference evidence="2" key="1">
    <citation type="journal article" date="2023" name="G3 (Bethesda)">
        <title>Genome assembly and association tests identify interacting loci associated with vigor, precocity, and sex in interspecific pistachio rootstocks.</title>
        <authorList>
            <person name="Palmer W."/>
            <person name="Jacygrad E."/>
            <person name="Sagayaradj S."/>
            <person name="Cavanaugh K."/>
            <person name="Han R."/>
            <person name="Bertier L."/>
            <person name="Beede B."/>
            <person name="Kafkas S."/>
            <person name="Golino D."/>
            <person name="Preece J."/>
            <person name="Michelmore R."/>
        </authorList>
    </citation>
    <scope>NUCLEOTIDE SEQUENCE [LARGE SCALE GENOMIC DNA]</scope>
</reference>
<keyword evidence="2" id="KW-1185">Reference proteome</keyword>
<gene>
    <name evidence="1" type="ORF">Pint_14432</name>
</gene>
<evidence type="ECO:0000313" key="2">
    <source>
        <dbReference type="Proteomes" id="UP001163603"/>
    </source>
</evidence>
<evidence type="ECO:0000313" key="1">
    <source>
        <dbReference type="EMBL" id="KAJ0031549.1"/>
    </source>
</evidence>
<accession>A0ACC0YA96</accession>
<proteinExistence type="predicted"/>
<sequence length="386" mass="43942">MGEVVLCSEEEMEMELETEKNETKKDGSSEVVRWERFLPRMGLRVLLVKADDSTYHISFAFLNRKDKGVYHEQTPLTALNAVKVASMSLVLPSVMNIVFGYGPTVRLLPTIWIWTRIRVINTITTTIARCFHRDLLERSIVLKLVGPVLMYTNVYMSKARAIKSIIGDPFKKDIEQGIFISLCVIPPMNPIKLSIQLKVVPKVLRYIRPGIESNATLECGGDLAPKDTSFTSLSSQMFEFGFMVIFLLDMICFMLNWGTTLEVGDFGTFITEAIWWLKIHDNQEGGGVAQSKPISRSPGVLNIGKNYQRELDNLTVGKTAEHRMLYFYRDWWKQLLGRVHGVLWRQLFENAETFLDMREKPTAPKLSQNGAAQESSLETQKNYAGK</sequence>
<organism evidence="1 2">
    <name type="scientific">Pistacia integerrima</name>
    <dbReference type="NCBI Taxonomy" id="434235"/>
    <lineage>
        <taxon>Eukaryota</taxon>
        <taxon>Viridiplantae</taxon>
        <taxon>Streptophyta</taxon>
        <taxon>Embryophyta</taxon>
        <taxon>Tracheophyta</taxon>
        <taxon>Spermatophyta</taxon>
        <taxon>Magnoliopsida</taxon>
        <taxon>eudicotyledons</taxon>
        <taxon>Gunneridae</taxon>
        <taxon>Pentapetalae</taxon>
        <taxon>rosids</taxon>
        <taxon>malvids</taxon>
        <taxon>Sapindales</taxon>
        <taxon>Anacardiaceae</taxon>
        <taxon>Pistacia</taxon>
    </lineage>
</organism>
<protein>
    <submittedName>
        <fullName evidence="1">Uncharacterized protein</fullName>
    </submittedName>
</protein>
<name>A0ACC0YA96_9ROSI</name>
<dbReference type="EMBL" id="CM047743">
    <property type="protein sequence ID" value="KAJ0031549.1"/>
    <property type="molecule type" value="Genomic_DNA"/>
</dbReference>
<comment type="caution">
    <text evidence="1">The sequence shown here is derived from an EMBL/GenBank/DDBJ whole genome shotgun (WGS) entry which is preliminary data.</text>
</comment>